<reference evidence="6" key="1">
    <citation type="submission" date="2020-12" db="EMBL/GenBank/DDBJ databases">
        <title>Antibiotic resistance and phylogeny of Pseudomonas spp. isolated over three decades from chicken meat in the Norwegian food chain.</title>
        <authorList>
            <person name="Moen B."/>
        </authorList>
    </citation>
    <scope>NUCLEOTIDE SEQUENCE</scope>
    <source>
        <strain evidence="6">MF6762</strain>
    </source>
</reference>
<evidence type="ECO:0000256" key="2">
    <source>
        <dbReference type="ARBA" id="ARBA00022525"/>
    </source>
</evidence>
<evidence type="ECO:0000313" key="6">
    <source>
        <dbReference type="EMBL" id="MBJ2255307.1"/>
    </source>
</evidence>
<keyword evidence="3" id="KW-0843">Virulence</keyword>
<evidence type="ECO:0000256" key="1">
    <source>
        <dbReference type="ARBA" id="ARBA00004613"/>
    </source>
</evidence>
<dbReference type="InterPro" id="IPR028994">
    <property type="entry name" value="Integrin_alpha_N"/>
</dbReference>
<feature type="domain" description="Insecticide toxin TcdB middle/N-terminal" evidence="5">
    <location>
        <begin position="673"/>
        <end position="852"/>
    </location>
</feature>
<dbReference type="Pfam" id="PF12255">
    <property type="entry name" value="TcdB_toxin_midC"/>
    <property type="match status" value="1"/>
</dbReference>
<dbReference type="SUPFAM" id="SSF69318">
    <property type="entry name" value="Integrin alpha N-terminal domain"/>
    <property type="match status" value="1"/>
</dbReference>
<proteinExistence type="predicted"/>
<accession>A0A8I1FIN0</accession>
<organism evidence="6 7">
    <name type="scientific">Pseudomonas psychrophila</name>
    <dbReference type="NCBI Taxonomy" id="122355"/>
    <lineage>
        <taxon>Bacteria</taxon>
        <taxon>Pseudomonadati</taxon>
        <taxon>Pseudomonadota</taxon>
        <taxon>Gammaproteobacteria</taxon>
        <taxon>Pseudomonadales</taxon>
        <taxon>Pseudomonadaceae</taxon>
        <taxon>Pseudomonas</taxon>
    </lineage>
</organism>
<feature type="domain" description="Insecticide toxin TcdB middle/C-terminal" evidence="4">
    <location>
        <begin position="899"/>
        <end position="1045"/>
    </location>
</feature>
<gene>
    <name evidence="6" type="ORF">JFT45_02075</name>
</gene>
<evidence type="ECO:0000259" key="4">
    <source>
        <dbReference type="Pfam" id="PF12255"/>
    </source>
</evidence>
<dbReference type="InterPro" id="IPR022044">
    <property type="entry name" value="TcdB_toxin_mid/C"/>
</dbReference>
<dbReference type="PRINTS" id="PR01341">
    <property type="entry name" value="SALSPVBPROT"/>
</dbReference>
<protein>
    <submittedName>
        <fullName evidence="6">Insecticidal toxin protein</fullName>
    </submittedName>
</protein>
<evidence type="ECO:0000313" key="7">
    <source>
        <dbReference type="Proteomes" id="UP000658390"/>
    </source>
</evidence>
<evidence type="ECO:0000256" key="3">
    <source>
        <dbReference type="ARBA" id="ARBA00023026"/>
    </source>
</evidence>
<comment type="subcellular location">
    <subcellularLocation>
        <location evidence="1">Secreted</location>
    </subcellularLocation>
</comment>
<dbReference type="GO" id="GO:0005576">
    <property type="term" value="C:extracellular region"/>
    <property type="evidence" value="ECO:0007669"/>
    <property type="project" value="UniProtKB-SubCell"/>
</dbReference>
<dbReference type="PANTHER" id="PTHR46580">
    <property type="entry name" value="SENSOR KINASE-RELATED"/>
    <property type="match status" value="1"/>
</dbReference>
<keyword evidence="2" id="KW-0964">Secreted</keyword>
<dbReference type="InterPro" id="IPR003284">
    <property type="entry name" value="Sal_SpvB"/>
</dbReference>
<dbReference type="InterPro" id="IPR022045">
    <property type="entry name" value="TcdB_toxin_mid/N"/>
</dbReference>
<dbReference type="EMBL" id="JAEKCZ010000002">
    <property type="protein sequence ID" value="MBJ2255307.1"/>
    <property type="molecule type" value="Genomic_DNA"/>
</dbReference>
<name>A0A8I1FIN0_9PSED</name>
<comment type="caution">
    <text evidence="6">The sequence shown here is derived from an EMBL/GenBank/DDBJ whole genome shotgun (WGS) entry which is preliminary data.</text>
</comment>
<dbReference type="Proteomes" id="UP000658390">
    <property type="component" value="Unassembled WGS sequence"/>
</dbReference>
<dbReference type="GO" id="GO:0005737">
    <property type="term" value="C:cytoplasm"/>
    <property type="evidence" value="ECO:0007669"/>
    <property type="project" value="InterPro"/>
</dbReference>
<sequence length="1766" mass="195161">MIMAQEPLSISAPSLPKGGGAIQSIGEGWGAVGLTGAASLAIPLPITPGRGYAPALGLSYSSGAGRTEFGQGWSINRPSISRQNSLQTPQFEADSNGQLAEPVYLSPSGDVLLAQRDASGQINTRDTSLFRDRQLSELYRVTAYHPRVEGDFSTYQHYVGTTDSFWLIQIADGSVHVYGHSDNARLQHVRSTSTWVAEWLLEESVAANGEHVLYEYVPENDASLNTLTGPAADAWRDRDTSTHRYLQRVRYGNLTGDRVPFVMQDPAVRTWLFDLVFDYGEADARLVACPQYPKTPGTQWPLRADPVSSYRYGFEERTLRLCHQVLMFHWCADGPDNSGPVLLQGEPALVQRLQLEYSQQPAVSLLTAAHVIGYVGQKAQFNPPQEFDYTPFTFTPESARFSPFFTEQTPVQSPGIDADNYQLVDLFGDGLAGILYRLQNAWYYRRPIRHPMPGLNKNAVGYAAQELLKQIPVANNNSPTLQVLTDINGDGKLDWLVAQPSIAGFFTLNTDQQWSHFTPYAAFPSEFFHPRAQLASLMGNGLSDLAMIGTRSVRLYVNLKNQGFDTPVEVHRLGTETALPAVIDERCELVAFSDLLGSGQQHLVHITGQAVRCFPNLGRGRFGEPVNFGRLDFAGEFNPAHIRLADLDGSGAVDILYWQSSSVQIFMNLSGHGFAAPVTITLPEGLRYDSLTRVSVADLQGLGCTSLVVTSHTNTPALVPAHWRCDFVTDNKPYLLCATDNNRGAAGEVVYRSSAQEWLDEKNLLQDPSQAVSEMPFAMHVVSEQRQLDQITGNHLSQFFTYRHGYYDGVEQEFRGFGLLLQTDTETTPATDVSDAQGYSAPILSKTWFHTGKTLYMTVPEAWADDVQLVPLGSTLCTRRMDATEQVITDWDGPTLRDAARTLSGTVLRSEILGVDGNAVPYSVTQSRYGVRLLQARSNVSPYSVMLPFVIEQRSLQYERQINDPLCQHQLNLAIDDYGTVSHGVGVAYARRADAQPPYPDDEEHAHLRRWWMDAKDDAQQCFYLSETRERILHINQTDYLRLGLPYRRQETAYAVDAGDPSIVAISYEAFIGANSPLGKDPLNGQRMLAGQSRVHYQGCPDGTVNFDALPEYGEQAELDTAALQAYRVTDDQGVEKNLLGNTPDEVKARLESAGYIDVGLWRPTSNTVDTSISLWATRTGYSTFAGVEHFNTVLEQKPVAWVKPSKVSYDGLWLLPDTFTAPDGGITKTVYDYRSLQAKWIRDPNQNVSEACYDAMGRVVLTTFWGTEWDDDTQAVKNVGFGDMASHTWQPVSAAQAIADSSVMGDLATALFYESSSWMGLAPPELLPNGVELGVLMPTGHLRASARKRLAKGDYPVNQIPAQTCSALLALPREPAHSAVLQSDRYPGDPDKQVRMSLSASDGFGRALQSKQKVEPGQAYAVDDNGNLIISNGEPEQVQATERWRVSERVEYNNKGLAIRVYRPYFANQYRYINDESFRQFGYSDQQFYDPLGRPTKTITASGYWRRQTYMNWYTIVEDENDLYQEALEHPRAATVLQARGNRLDPMQALAGATVRVEYPGMLTTDSITVSWSGVTGVGSPVLASKQGDLKGRVLFDIPATAVGANLGRTVLVTYTVTRTTGVLHSEVLDLSIATLPASHLSSLLTVEKESSGKLDVNRAPNGVNIDIRTWPFVVAGQRIWMRLEGQKADGTLHELAIWVAASVHSVEVNQGFIRKLVKPDYLALLADGCTLTVIIKVAFTGNDETQALVFPLKKMVIINNANAS</sequence>
<dbReference type="PANTHER" id="PTHR46580:SF4">
    <property type="entry name" value="ATP_GTP-BINDING PROTEIN"/>
    <property type="match status" value="1"/>
</dbReference>
<dbReference type="Pfam" id="PF03534">
    <property type="entry name" value="SpvB"/>
    <property type="match status" value="1"/>
</dbReference>
<evidence type="ECO:0000259" key="5">
    <source>
        <dbReference type="Pfam" id="PF12256"/>
    </source>
</evidence>
<dbReference type="Pfam" id="PF12256">
    <property type="entry name" value="TcdB_toxin_midN"/>
    <property type="match status" value="1"/>
</dbReference>